<feature type="chain" id="PRO_5025342661" description="Zona pellucida sperm-binding protein 4" evidence="19">
    <location>
        <begin position="19"/>
        <end position="559"/>
    </location>
</feature>
<dbReference type="GeneTree" id="ENSGT00940000163253"/>
<feature type="signal peptide" evidence="19">
    <location>
        <begin position="1"/>
        <end position="18"/>
    </location>
</feature>
<dbReference type="InterPro" id="IPR044913">
    <property type="entry name" value="P_trefoil_dom_sf"/>
</dbReference>
<reference evidence="22" key="3">
    <citation type="submission" date="2025-09" db="UniProtKB">
        <authorList>
            <consortium name="Ensembl"/>
        </authorList>
    </citation>
    <scope>IDENTIFICATION</scope>
</reference>
<gene>
    <name evidence="22" type="primary">LOC101079966</name>
</gene>
<proteinExistence type="predicted"/>
<evidence type="ECO:0000256" key="19">
    <source>
        <dbReference type="SAM" id="SignalP"/>
    </source>
</evidence>
<evidence type="ECO:0000256" key="12">
    <source>
        <dbReference type="ARBA" id="ARBA00024183"/>
    </source>
</evidence>
<dbReference type="Pfam" id="PF00100">
    <property type="entry name" value="Zona_pellucida"/>
    <property type="match status" value="1"/>
</dbReference>
<evidence type="ECO:0000259" key="21">
    <source>
        <dbReference type="PROSITE" id="PS51448"/>
    </source>
</evidence>
<evidence type="ECO:0000256" key="15">
    <source>
        <dbReference type="ARBA" id="ARBA00042273"/>
    </source>
</evidence>
<keyword evidence="4" id="KW-0272">Extracellular matrix</keyword>
<evidence type="ECO:0000256" key="13">
    <source>
        <dbReference type="ARBA" id="ARBA00037545"/>
    </source>
</evidence>
<evidence type="ECO:0000256" key="18">
    <source>
        <dbReference type="SAM" id="MobiDB-lite"/>
    </source>
</evidence>
<feature type="compositionally biased region" description="Pro residues" evidence="18">
    <location>
        <begin position="93"/>
        <end position="104"/>
    </location>
</feature>
<keyword evidence="10" id="KW-0325">Glycoprotein</keyword>
<dbReference type="GO" id="GO:0060468">
    <property type="term" value="P:prevention of polyspermy"/>
    <property type="evidence" value="ECO:0007669"/>
    <property type="project" value="TreeGrafter"/>
</dbReference>
<evidence type="ECO:0000259" key="20">
    <source>
        <dbReference type="PROSITE" id="PS51034"/>
    </source>
</evidence>
<comment type="subcellular location">
    <subcellularLocation>
        <location evidence="1">Cell membrane</location>
        <topology evidence="1">Single-pass type I membrane protein</topology>
    </subcellularLocation>
    <subcellularLocation>
        <location evidence="12">Zona pellucida</location>
    </subcellularLocation>
</comment>
<evidence type="ECO:0000256" key="11">
    <source>
        <dbReference type="ARBA" id="ARBA00023279"/>
    </source>
</evidence>
<keyword evidence="5" id="KW-0165">Cleavage on pair of basic residues</keyword>
<evidence type="ECO:0000313" key="23">
    <source>
        <dbReference type="Proteomes" id="UP000005226"/>
    </source>
</evidence>
<feature type="compositionally biased region" description="Basic and acidic residues" evidence="18">
    <location>
        <begin position="158"/>
        <end position="176"/>
    </location>
</feature>
<evidence type="ECO:0000256" key="16">
    <source>
        <dbReference type="ARBA" id="ARBA00042573"/>
    </source>
</evidence>
<dbReference type="CDD" id="cd00111">
    <property type="entry name" value="Trefoil"/>
    <property type="match status" value="1"/>
</dbReference>
<keyword evidence="2" id="KW-1003">Cell membrane</keyword>
<keyword evidence="6" id="KW-0812">Transmembrane</keyword>
<evidence type="ECO:0000256" key="3">
    <source>
        <dbReference type="ARBA" id="ARBA00022525"/>
    </source>
</evidence>
<feature type="compositionally biased region" description="Pro residues" evidence="18">
    <location>
        <begin position="112"/>
        <end position="122"/>
    </location>
</feature>
<dbReference type="PROSITE" id="PS51448">
    <property type="entry name" value="P_TREFOIL_2"/>
    <property type="match status" value="1"/>
</dbReference>
<reference evidence="22" key="2">
    <citation type="submission" date="2025-08" db="UniProtKB">
        <authorList>
            <consortium name="Ensembl"/>
        </authorList>
    </citation>
    <scope>IDENTIFICATION</scope>
</reference>
<dbReference type="PANTHER" id="PTHR23343:SF31">
    <property type="entry name" value="ZONA PELLUCIDA SPERM-BINDING PROTEIN 4"/>
    <property type="match status" value="1"/>
</dbReference>
<feature type="domain" description="ZP" evidence="20">
    <location>
        <begin position="236"/>
        <end position="533"/>
    </location>
</feature>
<dbReference type="AlphaFoldDB" id="A0A3B5JXY8"/>
<keyword evidence="3" id="KW-0964">Secreted</keyword>
<organism evidence="22 23">
    <name type="scientific">Takifugu rubripes</name>
    <name type="common">Japanese pufferfish</name>
    <name type="synonym">Fugu rubripes</name>
    <dbReference type="NCBI Taxonomy" id="31033"/>
    <lineage>
        <taxon>Eukaryota</taxon>
        <taxon>Metazoa</taxon>
        <taxon>Chordata</taxon>
        <taxon>Craniata</taxon>
        <taxon>Vertebrata</taxon>
        <taxon>Euteleostomi</taxon>
        <taxon>Actinopterygii</taxon>
        <taxon>Neopterygii</taxon>
        <taxon>Teleostei</taxon>
        <taxon>Neoteleostei</taxon>
        <taxon>Acanthomorphata</taxon>
        <taxon>Eupercaria</taxon>
        <taxon>Tetraodontiformes</taxon>
        <taxon>Tetradontoidea</taxon>
        <taxon>Tetraodontidae</taxon>
        <taxon>Takifugu</taxon>
    </lineage>
</organism>
<dbReference type="InterPro" id="IPR000519">
    <property type="entry name" value="P_trefoil_dom"/>
</dbReference>
<evidence type="ECO:0000256" key="4">
    <source>
        <dbReference type="ARBA" id="ARBA00022530"/>
    </source>
</evidence>
<dbReference type="Proteomes" id="UP000005226">
    <property type="component" value="Chromosome 9"/>
</dbReference>
<evidence type="ECO:0000313" key="22">
    <source>
        <dbReference type="Ensembl" id="ENSTRUP00000049934.2"/>
    </source>
</evidence>
<keyword evidence="7" id="KW-1133">Transmembrane helix</keyword>
<keyword evidence="8" id="KW-0472">Membrane</keyword>
<evidence type="ECO:0000256" key="9">
    <source>
        <dbReference type="ARBA" id="ARBA00023157"/>
    </source>
</evidence>
<keyword evidence="9 17" id="KW-1015">Disulfide bond</keyword>
<feature type="region of interest" description="Disordered" evidence="18">
    <location>
        <begin position="22"/>
        <end position="191"/>
    </location>
</feature>
<dbReference type="InterPro" id="IPR042235">
    <property type="entry name" value="ZP-C_dom"/>
</dbReference>
<keyword evidence="23" id="KW-1185">Reference proteome</keyword>
<dbReference type="SMART" id="SM00018">
    <property type="entry name" value="PD"/>
    <property type="match status" value="1"/>
</dbReference>
<dbReference type="Pfam" id="PF23344">
    <property type="entry name" value="ZP-N"/>
    <property type="match status" value="1"/>
</dbReference>
<evidence type="ECO:0000256" key="8">
    <source>
        <dbReference type="ARBA" id="ARBA00023136"/>
    </source>
</evidence>
<dbReference type="Gene3D" id="2.60.40.3210">
    <property type="entry name" value="Zona pellucida, ZP-N domain"/>
    <property type="match status" value="1"/>
</dbReference>
<evidence type="ECO:0000256" key="10">
    <source>
        <dbReference type="ARBA" id="ARBA00023180"/>
    </source>
</evidence>
<dbReference type="SMART" id="SM00241">
    <property type="entry name" value="ZP"/>
    <property type="match status" value="1"/>
</dbReference>
<dbReference type="InParanoid" id="A0A3B5JXY8"/>
<dbReference type="GO" id="GO:0035805">
    <property type="term" value="C:egg coat"/>
    <property type="evidence" value="ECO:0007669"/>
    <property type="project" value="UniProtKB-SubCell"/>
</dbReference>
<protein>
    <recommendedName>
        <fullName evidence="14">Zona pellucida sperm-binding protein 4</fullName>
    </recommendedName>
    <alternativeName>
        <fullName evidence="16">Zona pellucida glycoprotein 4</fullName>
    </alternativeName>
    <alternativeName>
        <fullName evidence="15">Zona pellucida protein B</fullName>
    </alternativeName>
</protein>
<sequence>MKLIRGCLLAVVVFGCLANAQIGTKPQKPYQPPRPQPKPQEPQRPQPPTKPQESQRPHPPTKPQESQRPHPPTKPQESQRPQPPTKPQESQRPHPPTKPQVPQRPHPHPKPQEPQKPQPPTKPQESQRPHPPTKPQESQRPHPPTKPQVPQRPHPHPKPQEPQKPHPHPKPQEPQKPHPHPKPQEPLLPTPVLRCDVGINDRIPCGAPDITQFECEAINGCSEGRMCYYGKGVTLQCTKAGYFIVVISKDVTLPSIDMGSIYFYGGGDECQPAGITPTFLIYMFRVTACGTMPFDVPDGLLYENRMYSTYGIIDGKKGQITRDTTFDVVLQCQYIGSSTEALVIEVNTLPSPYPVAALGPIRVVIYLGSGQCTGKGCVEEDVAFNSYYSEIEYPITKVLRDPVYVEVALLERTDLNLVLTLGRCWATVGSNPHSYPQWDLLINGCPNHEDKYQTRLLSTSSLPYPGHCRRFIFWMFTFMTGGMSEPSQKMQSDSPPQRYPSKELIYIHCSTSVCIPTTFNNCEPICLHRKKREIAASAVKKPRRETIIVSSKAIEMRSA</sequence>
<evidence type="ECO:0000256" key="6">
    <source>
        <dbReference type="ARBA" id="ARBA00022692"/>
    </source>
</evidence>
<dbReference type="GO" id="GO:0007339">
    <property type="term" value="P:binding of sperm to zona pellucida"/>
    <property type="evidence" value="ECO:0007669"/>
    <property type="project" value="TreeGrafter"/>
</dbReference>
<dbReference type="PROSITE" id="PS51257">
    <property type="entry name" value="PROKAR_LIPOPROTEIN"/>
    <property type="match status" value="1"/>
</dbReference>
<dbReference type="SUPFAM" id="SSF57492">
    <property type="entry name" value="Trefoil"/>
    <property type="match status" value="1"/>
</dbReference>
<dbReference type="InterPro" id="IPR055356">
    <property type="entry name" value="ZP-N"/>
</dbReference>
<dbReference type="Ensembl" id="ENSTRUT00000051627.2">
    <property type="protein sequence ID" value="ENSTRUP00000049934.2"/>
    <property type="gene ID" value="ENSTRUG00000011883.3"/>
</dbReference>
<dbReference type="InterPro" id="IPR001507">
    <property type="entry name" value="ZP_dom"/>
</dbReference>
<dbReference type="InterPro" id="IPR051148">
    <property type="entry name" value="Zona_Pellucida_Domain_gp"/>
</dbReference>
<evidence type="ECO:0000256" key="2">
    <source>
        <dbReference type="ARBA" id="ARBA00022475"/>
    </source>
</evidence>
<evidence type="ECO:0000256" key="1">
    <source>
        <dbReference type="ARBA" id="ARBA00004251"/>
    </source>
</evidence>
<reference evidence="22 23" key="1">
    <citation type="journal article" date="2011" name="Genome Biol. Evol.">
        <title>Integration of the genetic map and genome assembly of fugu facilitates insights into distinct features of genome evolution in teleosts and mammals.</title>
        <authorList>
            <person name="Kai W."/>
            <person name="Kikuchi K."/>
            <person name="Tohari S."/>
            <person name="Chew A.K."/>
            <person name="Tay A."/>
            <person name="Fujiwara A."/>
            <person name="Hosoya S."/>
            <person name="Suetake H."/>
            <person name="Naruse K."/>
            <person name="Brenner S."/>
            <person name="Suzuki Y."/>
            <person name="Venkatesh B."/>
        </authorList>
    </citation>
    <scope>NUCLEOTIDE SEQUENCE [LARGE SCALE GENOMIC DNA]</scope>
</reference>
<keyword evidence="11" id="KW-0278">Fertilization</keyword>
<dbReference type="GO" id="GO:0035804">
    <property type="term" value="F:structural constituent of egg coat"/>
    <property type="evidence" value="ECO:0007669"/>
    <property type="project" value="TreeGrafter"/>
</dbReference>
<dbReference type="PANTHER" id="PTHR23343">
    <property type="entry name" value="ZONA PELLUCIDA SPERM-BINDING PROTEIN"/>
    <property type="match status" value="1"/>
</dbReference>
<feature type="domain" description="P-type" evidence="21">
    <location>
        <begin position="193"/>
        <end position="231"/>
    </location>
</feature>
<feature type="disulfide bond" evidence="17">
    <location>
        <begin position="195"/>
        <end position="221"/>
    </location>
</feature>
<evidence type="ECO:0000256" key="7">
    <source>
        <dbReference type="ARBA" id="ARBA00022989"/>
    </source>
</evidence>
<dbReference type="PROSITE" id="PS51034">
    <property type="entry name" value="ZP_2"/>
    <property type="match status" value="1"/>
</dbReference>
<evidence type="ECO:0000256" key="5">
    <source>
        <dbReference type="ARBA" id="ARBA00022685"/>
    </source>
</evidence>
<name>A0A3B5JXY8_TAKRU</name>
<feature type="compositionally biased region" description="Pro residues" evidence="18">
    <location>
        <begin position="29"/>
        <end position="50"/>
    </location>
</feature>
<dbReference type="GO" id="GO:0032190">
    <property type="term" value="F:acrosin binding"/>
    <property type="evidence" value="ECO:0007669"/>
    <property type="project" value="TreeGrafter"/>
</dbReference>
<dbReference type="GO" id="GO:0005886">
    <property type="term" value="C:plasma membrane"/>
    <property type="evidence" value="ECO:0007669"/>
    <property type="project" value="UniProtKB-SubCell"/>
</dbReference>
<dbReference type="InterPro" id="IPR055355">
    <property type="entry name" value="ZP-C"/>
</dbReference>
<dbReference type="Gene3D" id="2.60.40.4100">
    <property type="entry name" value="Zona pellucida, ZP-C domain"/>
    <property type="match status" value="1"/>
</dbReference>
<evidence type="ECO:0000256" key="14">
    <source>
        <dbReference type="ARBA" id="ARBA00040238"/>
    </source>
</evidence>
<accession>A0A3B5JXY8</accession>
<comment type="function">
    <text evidence="13">Component of the zona pellucida, an extracellular matrix surrounding oocytes which mediates sperm binding, induction of the acrosome reaction and prevents post-fertilization polyspermy. The zona pellucida is composed of 3 to 4 glycoproteins, ZP1, ZP2, ZP3, and ZP4. ZP4 may act as a sperm receptor.</text>
</comment>
<keyword evidence="19" id="KW-0732">Signal</keyword>
<evidence type="ECO:0000256" key="17">
    <source>
        <dbReference type="PROSITE-ProRule" id="PRU00779"/>
    </source>
</evidence>
<feature type="compositionally biased region" description="Pro residues" evidence="18">
    <location>
        <begin position="141"/>
        <end position="152"/>
    </location>
</feature>
<comment type="caution">
    <text evidence="17">Lacks conserved residue(s) required for the propagation of feature annotation.</text>
</comment>